<organism evidence="1 2">
    <name type="scientific">[Ruminococcus] torques L2-14</name>
    <dbReference type="NCBI Taxonomy" id="657313"/>
    <lineage>
        <taxon>Bacteria</taxon>
        <taxon>Bacillati</taxon>
        <taxon>Bacillota</taxon>
        <taxon>Clostridia</taxon>
        <taxon>Lachnospirales</taxon>
        <taxon>Lachnospiraceae</taxon>
        <taxon>Mediterraneibacter</taxon>
    </lineage>
</organism>
<dbReference type="Proteomes" id="UP000008956">
    <property type="component" value="Chromosome"/>
</dbReference>
<gene>
    <name evidence="1" type="ORF">RTO_28050</name>
</gene>
<dbReference type="InterPro" id="IPR029039">
    <property type="entry name" value="Flavoprotein-like_sf"/>
</dbReference>
<dbReference type="Gene3D" id="3.40.50.360">
    <property type="match status" value="1"/>
</dbReference>
<evidence type="ECO:0000313" key="1">
    <source>
        <dbReference type="EMBL" id="CBL27249.1"/>
    </source>
</evidence>
<dbReference type="PATRIC" id="fig|657313.3.peg.2709"/>
<dbReference type="EMBL" id="FP929055">
    <property type="protein sequence ID" value="CBL27249.1"/>
    <property type="molecule type" value="Genomic_DNA"/>
</dbReference>
<evidence type="ECO:0008006" key="3">
    <source>
        <dbReference type="Google" id="ProtNLM"/>
    </source>
</evidence>
<name>D4LZN9_9FIRM</name>
<reference evidence="1 2" key="1">
    <citation type="submission" date="2010-03" db="EMBL/GenBank/DDBJ databases">
        <title>The genome sequence of Ruminococcus torques L2-14.</title>
        <authorList>
            <consortium name="metaHIT consortium -- http://www.metahit.eu/"/>
            <person name="Pajon A."/>
            <person name="Turner K."/>
            <person name="Parkhill J."/>
            <person name="Duncan S."/>
            <person name="Flint H."/>
        </authorList>
    </citation>
    <scope>NUCLEOTIDE SEQUENCE [LARGE SCALE GENOMIC DNA]</scope>
    <source>
        <strain evidence="1 2">L2-14</strain>
    </source>
</reference>
<accession>D4LZN9</accession>
<protein>
    <recommendedName>
        <fullName evidence="3">NADPH-dependent FMN reductase</fullName>
    </recommendedName>
</protein>
<proteinExistence type="predicted"/>
<evidence type="ECO:0000313" key="2">
    <source>
        <dbReference type="Proteomes" id="UP000008956"/>
    </source>
</evidence>
<dbReference type="HOGENOM" id="CLU_3316487_0_0_9"/>
<dbReference type="AlphaFoldDB" id="D4LZN9"/>
<reference evidence="1 2" key="2">
    <citation type="submission" date="2010-03" db="EMBL/GenBank/DDBJ databases">
        <authorList>
            <person name="Pajon A."/>
        </authorList>
    </citation>
    <scope>NUCLEOTIDE SEQUENCE [LARGE SCALE GENOMIC DNA]</scope>
    <source>
        <strain evidence="1 2">L2-14</strain>
    </source>
</reference>
<dbReference type="KEGG" id="rto:RTO_28050"/>
<sequence length="39" mass="4113">MVKKVLIISTSLRGGSNSDILANECAKGAKEAGHSWLNL</sequence>
<dbReference type="SUPFAM" id="SSF52218">
    <property type="entry name" value="Flavoproteins"/>
    <property type="match status" value="1"/>
</dbReference>